<dbReference type="AlphaFoldDB" id="A0AAX6DSE0"/>
<name>A0AAX6DSE0_IRIPA</name>
<comment type="caution">
    <text evidence="1">The sequence shown here is derived from an EMBL/GenBank/DDBJ whole genome shotgun (WGS) entry which is preliminary data.</text>
</comment>
<evidence type="ECO:0000313" key="1">
    <source>
        <dbReference type="EMBL" id="KAJ6794737.1"/>
    </source>
</evidence>
<organism evidence="1 2">
    <name type="scientific">Iris pallida</name>
    <name type="common">Sweet iris</name>
    <dbReference type="NCBI Taxonomy" id="29817"/>
    <lineage>
        <taxon>Eukaryota</taxon>
        <taxon>Viridiplantae</taxon>
        <taxon>Streptophyta</taxon>
        <taxon>Embryophyta</taxon>
        <taxon>Tracheophyta</taxon>
        <taxon>Spermatophyta</taxon>
        <taxon>Magnoliopsida</taxon>
        <taxon>Liliopsida</taxon>
        <taxon>Asparagales</taxon>
        <taxon>Iridaceae</taxon>
        <taxon>Iridoideae</taxon>
        <taxon>Irideae</taxon>
        <taxon>Iris</taxon>
    </lineage>
</organism>
<keyword evidence="2" id="KW-1185">Reference proteome</keyword>
<evidence type="ECO:0000313" key="2">
    <source>
        <dbReference type="Proteomes" id="UP001140949"/>
    </source>
</evidence>
<accession>A0AAX6DSE0</accession>
<protein>
    <submittedName>
        <fullName evidence="1">Uncharacterized protein</fullName>
    </submittedName>
</protein>
<dbReference type="Proteomes" id="UP001140949">
    <property type="component" value="Unassembled WGS sequence"/>
</dbReference>
<reference evidence="1" key="2">
    <citation type="submission" date="2023-04" db="EMBL/GenBank/DDBJ databases">
        <authorList>
            <person name="Bruccoleri R.E."/>
            <person name="Oakeley E.J."/>
            <person name="Faust A.-M."/>
            <person name="Dessus-Babus S."/>
            <person name="Altorfer M."/>
            <person name="Burckhardt D."/>
            <person name="Oertli M."/>
            <person name="Naumann U."/>
            <person name="Petersen F."/>
            <person name="Wong J."/>
        </authorList>
    </citation>
    <scope>NUCLEOTIDE SEQUENCE</scope>
    <source>
        <strain evidence="1">GSM-AAB239-AS_SAM_17_03QT</strain>
        <tissue evidence="1">Leaf</tissue>
    </source>
</reference>
<gene>
    <name evidence="1" type="ORF">M6B38_230425</name>
</gene>
<sequence>MRIQVQLLTRVLSGLIGGEEGGAEAFGIVLLRPFYGSSEFEK</sequence>
<proteinExistence type="predicted"/>
<dbReference type="EMBL" id="JANAVB010042217">
    <property type="protein sequence ID" value="KAJ6794737.1"/>
    <property type="molecule type" value="Genomic_DNA"/>
</dbReference>
<reference evidence="1" key="1">
    <citation type="journal article" date="2023" name="GigaByte">
        <title>Genome assembly of the bearded iris, Iris pallida Lam.</title>
        <authorList>
            <person name="Bruccoleri R.E."/>
            <person name="Oakeley E.J."/>
            <person name="Faust A.M.E."/>
            <person name="Altorfer M."/>
            <person name="Dessus-Babus S."/>
            <person name="Burckhardt D."/>
            <person name="Oertli M."/>
            <person name="Naumann U."/>
            <person name="Petersen F."/>
            <person name="Wong J."/>
        </authorList>
    </citation>
    <scope>NUCLEOTIDE SEQUENCE</scope>
    <source>
        <strain evidence="1">GSM-AAB239-AS_SAM_17_03QT</strain>
    </source>
</reference>